<keyword evidence="4 12" id="KW-0328">Glycosyltransferase</keyword>
<evidence type="ECO:0000256" key="6">
    <source>
        <dbReference type="ARBA" id="ARBA00022692"/>
    </source>
</evidence>
<evidence type="ECO:0000313" key="14">
    <source>
        <dbReference type="Proteomes" id="UP001432216"/>
    </source>
</evidence>
<comment type="function">
    <text evidence="10">Mannosyltransferase that operates in the biosynthetic pathway of dolichol-linked oligosaccharides, the glycan precursors employed in protein asparagine (N)-glycosylation. The assembly of dolichol-linked oligosaccharides begins on the cytosolic side of the endoplasmic reticulum membrane and finishes in its lumen. The sequential addition of sugars to dolichol pyrophosphate produces dolichol-linked oligosaccharides containing fourteen sugars, including two GlcNAcs, nine mannoses and three glucoses. Once assembled, the oligosaccharide is transferred from the lipid to nascent proteins by oligosaccharyltransferases. In the lumen of the endoplasmic reticulum, adds the eighth mannose residue in an alpha-1,6 linkage onto Man(7)GlcNAc(2)-PP-dolichol to produce Man(8)GlcNAc(2)-PP-dolichol.</text>
</comment>
<keyword evidence="8 12" id="KW-1133">Transmembrane helix</keyword>
<dbReference type="EC" id="2.4.1.-" evidence="12"/>
<evidence type="ECO:0000256" key="4">
    <source>
        <dbReference type="ARBA" id="ARBA00022676"/>
    </source>
</evidence>
<evidence type="ECO:0000256" key="10">
    <source>
        <dbReference type="ARBA" id="ARBA00044721"/>
    </source>
</evidence>
<keyword evidence="6 12" id="KW-0812">Transmembrane</keyword>
<evidence type="ECO:0000256" key="5">
    <source>
        <dbReference type="ARBA" id="ARBA00022679"/>
    </source>
</evidence>
<dbReference type="Proteomes" id="UP001432216">
    <property type="component" value="Chromosome 8"/>
</dbReference>
<comment type="pathway">
    <text evidence="2">Protein modification; protein glycosylation.</text>
</comment>
<keyword evidence="14" id="KW-1185">Reference proteome</keyword>
<dbReference type="PANTHER" id="PTHR22760:SF1">
    <property type="entry name" value="DOL-P-MAN:MAN(7)GLCNAC(2)-PP-DOL ALPHA-1,6-MANNOSYLTRANSFERASE"/>
    <property type="match status" value="1"/>
</dbReference>
<evidence type="ECO:0000256" key="9">
    <source>
        <dbReference type="ARBA" id="ARBA00023136"/>
    </source>
</evidence>
<gene>
    <name evidence="13" type="ORF">IAS62_004907</name>
</gene>
<evidence type="ECO:0000313" key="13">
    <source>
        <dbReference type="EMBL" id="WVO23552.1"/>
    </source>
</evidence>
<dbReference type="EMBL" id="CP143813">
    <property type="protein sequence ID" value="WVO23552.1"/>
    <property type="molecule type" value="Genomic_DNA"/>
</dbReference>
<evidence type="ECO:0000256" key="8">
    <source>
        <dbReference type="ARBA" id="ARBA00022989"/>
    </source>
</evidence>
<feature type="transmembrane region" description="Helical" evidence="12">
    <location>
        <begin position="222"/>
        <end position="243"/>
    </location>
</feature>
<feature type="transmembrane region" description="Helical" evidence="12">
    <location>
        <begin position="377"/>
        <end position="396"/>
    </location>
</feature>
<comment type="similarity">
    <text evidence="3 12">Belongs to the glycosyltransferase 22 family.</text>
</comment>
<feature type="transmembrane region" description="Helical" evidence="12">
    <location>
        <begin position="337"/>
        <end position="357"/>
    </location>
</feature>
<evidence type="ECO:0000256" key="11">
    <source>
        <dbReference type="ARBA" id="ARBA00048899"/>
    </source>
</evidence>
<feature type="transmembrane region" description="Helical" evidence="12">
    <location>
        <begin position="277"/>
        <end position="301"/>
    </location>
</feature>
<organism evidence="13 14">
    <name type="scientific">Cryptococcus decagattii</name>
    <dbReference type="NCBI Taxonomy" id="1859122"/>
    <lineage>
        <taxon>Eukaryota</taxon>
        <taxon>Fungi</taxon>
        <taxon>Dikarya</taxon>
        <taxon>Basidiomycota</taxon>
        <taxon>Agaricomycotina</taxon>
        <taxon>Tremellomycetes</taxon>
        <taxon>Tremellales</taxon>
        <taxon>Cryptococcaceae</taxon>
        <taxon>Cryptococcus</taxon>
        <taxon>Cryptococcus gattii species complex</taxon>
    </lineage>
</organism>
<comment type="subcellular location">
    <subcellularLocation>
        <location evidence="1 12">Endoplasmic reticulum membrane</location>
        <topology evidence="1 12">Multi-pass membrane protein</topology>
    </subcellularLocation>
</comment>
<dbReference type="GeneID" id="89991678"/>
<protein>
    <recommendedName>
        <fullName evidence="12">Mannosyltransferase</fullName>
        <ecNumber evidence="12">2.4.1.-</ecNumber>
    </recommendedName>
</protein>
<keyword evidence="5" id="KW-0808">Transferase</keyword>
<accession>A0ABZ2B1N1</accession>
<keyword evidence="9 12" id="KW-0472">Membrane</keyword>
<evidence type="ECO:0000256" key="3">
    <source>
        <dbReference type="ARBA" id="ARBA00007063"/>
    </source>
</evidence>
<dbReference type="RefSeq" id="XP_064722791.1">
    <property type="nucleotide sequence ID" value="XM_064866719.1"/>
</dbReference>
<feature type="transmembrane region" description="Helical" evidence="12">
    <location>
        <begin position="313"/>
        <end position="331"/>
    </location>
</feature>
<name>A0ABZ2B1N1_9TREE</name>
<evidence type="ECO:0000256" key="7">
    <source>
        <dbReference type="ARBA" id="ARBA00022824"/>
    </source>
</evidence>
<evidence type="ECO:0000256" key="2">
    <source>
        <dbReference type="ARBA" id="ARBA00004922"/>
    </source>
</evidence>
<comment type="catalytic activity">
    <reaction evidence="11">
        <text>an alpha-D-Man-(1-&gt;2)-alpha-D-Man-(1-&gt;2)-alpha-D-Man-(1-&gt;3)-[alpha-D-Man-(1-&gt;2)-alpha-D-Man-(1-&gt;3)-alpha-D-Man-(1-&gt;6)]-beta-D-Man-(1-&gt;4)-beta-D-GlcNAc-(1-&gt;4)-alpha-D-GlcNAc-diphospho-di-trans,poly-cis-dolichol + a di-trans,poly-cis-dolichyl beta-D-mannosyl phosphate = an alpha-D-Man-(1-&gt;2)-alpha-D-Man-(1-&gt;2)-alpha-D-Man-(1-&gt;3)-[alpha-D-Man-(1-&gt;2)-alpha-D-Man-(1-&gt;3)-[alpha-D-Man-(1-&gt;6)]-alpha-D-Man-(1-&gt;6)]-beta-D-Man-(1-&gt;4)-beta-D-GlcNAc-(1-&gt;4)-alpha-D-GlcNAc-diphospho-di-trans,poly-cis-dolichol + a di-trans,poly-cis-dolichyl phosphate + H(+)</text>
        <dbReference type="Rhea" id="RHEA:29535"/>
        <dbReference type="Rhea" id="RHEA-COMP:19498"/>
        <dbReference type="Rhea" id="RHEA-COMP:19501"/>
        <dbReference type="Rhea" id="RHEA-COMP:19518"/>
        <dbReference type="Rhea" id="RHEA-COMP:19519"/>
        <dbReference type="ChEBI" id="CHEBI:15378"/>
        <dbReference type="ChEBI" id="CHEBI:57683"/>
        <dbReference type="ChEBI" id="CHEBI:58211"/>
        <dbReference type="ChEBI" id="CHEBI:132517"/>
        <dbReference type="ChEBI" id="CHEBI:132519"/>
        <dbReference type="EC" id="2.4.1.260"/>
    </reaction>
    <physiologicalReaction direction="left-to-right" evidence="11">
        <dbReference type="Rhea" id="RHEA:29536"/>
    </physiologicalReaction>
</comment>
<sequence length="489" mass="54624">MRQQHLPLSPHPSHLHFPPAMISPGADCPFPSPVFKYIGSPTSYSYLAKLLLPIYEKLWYTLPFLVTSLYVFISPYTKVEENPALHAVHDILAHGISSNALQHYNHIVYPGPVARSMIPNLLLAAFTYPLSLVTGVRQSLPLQVTPSSDRFLLSRFEALVQLNQPILSITADITVVPHTLNDSISYTLLCWADVAQLHGAAFRAIWDIIDYPSFETFKRLSVFQALSGGAYGGIMGIAMASIIDMKFLSPNSYAFDWWPEFSSALFNIMHGKSKDSWWYYLSALSKLCLASIPLALLGCCISLRQNELDREMLKTLIGSVTGLLVTLSMVEHKEWRFVVYAVPLINILATRGACFLWSRQSTLLSVPVKLQCWFTKAIVLSFCFGNIGVTILFASFSRLNYPGGEIGQALVDLAIEKKQMTTGHPLSMHKAWLSASALHSGVALFTLPEDEDLVELGLKIFRPQLAYVYISIWEFPQRAMGRRLYVGGQ</sequence>
<dbReference type="InterPro" id="IPR005599">
    <property type="entry name" value="GPI_mannosylTrfase"/>
</dbReference>
<evidence type="ECO:0000256" key="12">
    <source>
        <dbReference type="RuleBase" id="RU363075"/>
    </source>
</evidence>
<dbReference type="PANTHER" id="PTHR22760">
    <property type="entry name" value="GLYCOSYLTRANSFERASE"/>
    <property type="match status" value="1"/>
</dbReference>
<reference evidence="13 14" key="1">
    <citation type="submission" date="2024-01" db="EMBL/GenBank/DDBJ databases">
        <title>Comparative genomics of Cryptococcus and Kwoniella reveals pathogenesis evolution and contrasting modes of karyotype evolution via chromosome fusion or intercentromeric recombination.</title>
        <authorList>
            <person name="Coelho M.A."/>
            <person name="David-Palma M."/>
            <person name="Shea T."/>
            <person name="Bowers K."/>
            <person name="McGinley-Smith S."/>
            <person name="Mohammad A.W."/>
            <person name="Gnirke A."/>
            <person name="Yurkov A.M."/>
            <person name="Nowrousian M."/>
            <person name="Sun S."/>
            <person name="Cuomo C.A."/>
            <person name="Heitman J."/>
        </authorList>
    </citation>
    <scope>NUCLEOTIDE SEQUENCE [LARGE SCALE GENOMIC DNA]</scope>
    <source>
        <strain evidence="13 14">7685027</strain>
    </source>
</reference>
<keyword evidence="7 12" id="KW-0256">Endoplasmic reticulum</keyword>
<evidence type="ECO:0000256" key="1">
    <source>
        <dbReference type="ARBA" id="ARBA00004477"/>
    </source>
</evidence>
<dbReference type="Pfam" id="PF03901">
    <property type="entry name" value="Glyco_transf_22"/>
    <property type="match status" value="1"/>
</dbReference>
<proteinExistence type="inferred from homology"/>